<keyword evidence="4 7" id="KW-0769">Symport</keyword>
<feature type="transmembrane region" description="Helical" evidence="7">
    <location>
        <begin position="257"/>
        <end position="280"/>
    </location>
</feature>
<evidence type="ECO:0000256" key="1">
    <source>
        <dbReference type="ARBA" id="ARBA00004141"/>
    </source>
</evidence>
<evidence type="ECO:0000256" key="6">
    <source>
        <dbReference type="ARBA" id="ARBA00023136"/>
    </source>
</evidence>
<dbReference type="EMBL" id="CP051685">
    <property type="protein sequence ID" value="QJE01323.1"/>
    <property type="molecule type" value="Genomic_DNA"/>
</dbReference>
<dbReference type="KEGG" id="mfy:HH212_15855"/>
<feature type="transmembrane region" description="Helical" evidence="7">
    <location>
        <begin position="217"/>
        <end position="236"/>
    </location>
</feature>
<evidence type="ECO:0000313" key="8">
    <source>
        <dbReference type="EMBL" id="QJE01323.1"/>
    </source>
</evidence>
<dbReference type="HAMAP" id="MF_00221">
    <property type="entry name" value="NRAMP"/>
    <property type="match status" value="1"/>
</dbReference>
<evidence type="ECO:0000256" key="5">
    <source>
        <dbReference type="ARBA" id="ARBA00022989"/>
    </source>
</evidence>
<evidence type="ECO:0000256" key="2">
    <source>
        <dbReference type="ARBA" id="ARBA00022448"/>
    </source>
</evidence>
<comment type="subcellular location">
    <subcellularLocation>
        <location evidence="7">Cell membrane</location>
        <topology evidence="7">Multi-pass membrane protein</topology>
    </subcellularLocation>
    <subcellularLocation>
        <location evidence="1">Membrane</location>
        <topology evidence="1">Multi-pass membrane protein</topology>
    </subcellularLocation>
</comment>
<keyword evidence="6 7" id="KW-0472">Membrane</keyword>
<evidence type="ECO:0000256" key="3">
    <source>
        <dbReference type="ARBA" id="ARBA00022692"/>
    </source>
</evidence>
<comment type="function">
    <text evidence="7">H(+)-stimulated, divalent metal cation uptake system.</text>
</comment>
<dbReference type="AlphaFoldDB" id="A0A7Z2VY77"/>
<dbReference type="NCBIfam" id="NF001923">
    <property type="entry name" value="PRK00701.1"/>
    <property type="match status" value="1"/>
</dbReference>
<dbReference type="InterPro" id="IPR001046">
    <property type="entry name" value="NRAMP_fam"/>
</dbReference>
<accession>A0A7Z2VY77</accession>
<dbReference type="GO" id="GO:0005384">
    <property type="term" value="F:manganese ion transmembrane transporter activity"/>
    <property type="evidence" value="ECO:0007669"/>
    <property type="project" value="TreeGrafter"/>
</dbReference>
<proteinExistence type="inferred from homology"/>
<keyword evidence="7" id="KW-0406">Ion transport</keyword>
<keyword evidence="3 7" id="KW-0812">Transmembrane</keyword>
<dbReference type="PANTHER" id="PTHR11706">
    <property type="entry name" value="SOLUTE CARRIER PROTEIN FAMILY 11 MEMBER"/>
    <property type="match status" value="1"/>
</dbReference>
<evidence type="ECO:0000256" key="7">
    <source>
        <dbReference type="HAMAP-Rule" id="MF_00221"/>
    </source>
</evidence>
<dbReference type="RefSeq" id="WP_170203350.1">
    <property type="nucleotide sequence ID" value="NZ_CP051685.1"/>
</dbReference>
<dbReference type="GO" id="GO:0015086">
    <property type="term" value="F:cadmium ion transmembrane transporter activity"/>
    <property type="evidence" value="ECO:0007669"/>
    <property type="project" value="TreeGrafter"/>
</dbReference>
<feature type="transmembrane region" description="Helical" evidence="7">
    <location>
        <begin position="171"/>
        <end position="193"/>
    </location>
</feature>
<feature type="transmembrane region" description="Helical" evidence="7">
    <location>
        <begin position="71"/>
        <end position="96"/>
    </location>
</feature>
<protein>
    <recommendedName>
        <fullName evidence="7">Divalent metal cation transporter MntH</fullName>
    </recommendedName>
</protein>
<dbReference type="NCBIfam" id="NF037982">
    <property type="entry name" value="Nramp_1"/>
    <property type="match status" value="1"/>
</dbReference>
<dbReference type="GO" id="GO:0005886">
    <property type="term" value="C:plasma membrane"/>
    <property type="evidence" value="ECO:0007669"/>
    <property type="project" value="UniProtKB-SubCell"/>
</dbReference>
<keyword evidence="2 7" id="KW-0813">Transport</keyword>
<feature type="transmembrane region" description="Helical" evidence="7">
    <location>
        <begin position="117"/>
        <end position="139"/>
    </location>
</feature>
<dbReference type="GO" id="GO:0034755">
    <property type="term" value="P:iron ion transmembrane transport"/>
    <property type="evidence" value="ECO:0007669"/>
    <property type="project" value="TreeGrafter"/>
</dbReference>
<evidence type="ECO:0000256" key="4">
    <source>
        <dbReference type="ARBA" id="ARBA00022847"/>
    </source>
</evidence>
<feature type="transmembrane region" description="Helical" evidence="7">
    <location>
        <begin position="33"/>
        <end position="51"/>
    </location>
</feature>
<organism evidence="8 9">
    <name type="scientific">Massilia forsythiae</name>
    <dbReference type="NCBI Taxonomy" id="2728020"/>
    <lineage>
        <taxon>Bacteria</taxon>
        <taxon>Pseudomonadati</taxon>
        <taxon>Pseudomonadota</taxon>
        <taxon>Betaproteobacteria</taxon>
        <taxon>Burkholderiales</taxon>
        <taxon>Oxalobacteraceae</taxon>
        <taxon>Telluria group</taxon>
        <taxon>Massilia</taxon>
    </lineage>
</organism>
<name>A0A7Z2VY77_9BURK</name>
<reference evidence="8 9" key="1">
    <citation type="submission" date="2020-04" db="EMBL/GenBank/DDBJ databases">
        <title>Genome sequencing of novel species.</title>
        <authorList>
            <person name="Heo J."/>
            <person name="Kim S.-J."/>
            <person name="Kim J.-S."/>
            <person name="Hong S.-B."/>
            <person name="Kwon S.-W."/>
        </authorList>
    </citation>
    <scope>NUCLEOTIDE SEQUENCE [LARGE SCALE GENOMIC DNA]</scope>
    <source>
        <strain evidence="8 9">GN2-R2</strain>
    </source>
</reference>
<dbReference type="Pfam" id="PF01566">
    <property type="entry name" value="Nramp"/>
    <property type="match status" value="1"/>
</dbReference>
<feature type="transmembrane region" description="Helical" evidence="7">
    <location>
        <begin position="355"/>
        <end position="373"/>
    </location>
</feature>
<dbReference type="GO" id="GO:0046872">
    <property type="term" value="F:metal ion binding"/>
    <property type="evidence" value="ECO:0007669"/>
    <property type="project" value="UniProtKB-UniRule"/>
</dbReference>
<dbReference type="GO" id="GO:0015293">
    <property type="term" value="F:symporter activity"/>
    <property type="evidence" value="ECO:0007669"/>
    <property type="project" value="UniProtKB-UniRule"/>
</dbReference>
<sequence length="443" mass="47406">MTPPVLASTPDGIDAELGANAQRSVPVRTSGPWWRRILAFIGPGYLVAVGYMDPGNWATDLAGGASYGYALLWIVGLSSIMAMLLQVLSARLGIVAQADLAQLTRQHSSRRSAMAQWLLCELAICACDLAEVIGTAIALNMLFHIPLSIGVLLTVLDVLLILWLQKFGFKYLEAFIMSLLAIVFLCFGINLVLARPEWAAVAAGFIPSARTVTDPGMLYLAIGIIGATVMPHNLYLHSSVVQTRRFDISDEGKAGAIRFATADIVVALCFAFLVNAAILVTSGAVFHGSGNQQVAELQDAYRLLGPLTGAAVASTLFAVALLAAGQSSSVTATLAGQIVMEGFIQVKLPPWARRLITRSIAIVPAFFVTAAYGEQGIGQLLLFSQVVLSLQLPFAMLPLIRYTSSRDIMGRFASPRTVAVVAWAMMATIVSLNVILIWKAWID</sequence>
<feature type="transmembrane region" description="Helical" evidence="7">
    <location>
        <begin position="420"/>
        <end position="441"/>
    </location>
</feature>
<feature type="transmembrane region" description="Helical" evidence="7">
    <location>
        <begin position="379"/>
        <end position="400"/>
    </location>
</feature>
<keyword evidence="7" id="KW-1003">Cell membrane</keyword>
<dbReference type="Proteomes" id="UP000502415">
    <property type="component" value="Chromosome"/>
</dbReference>
<keyword evidence="9" id="KW-1185">Reference proteome</keyword>
<dbReference type="NCBIfam" id="TIGR01197">
    <property type="entry name" value="nramp"/>
    <property type="match status" value="1"/>
</dbReference>
<feature type="transmembrane region" description="Helical" evidence="7">
    <location>
        <begin position="145"/>
        <end position="164"/>
    </location>
</feature>
<feature type="transmembrane region" description="Helical" evidence="7">
    <location>
        <begin position="300"/>
        <end position="324"/>
    </location>
</feature>
<evidence type="ECO:0000313" key="9">
    <source>
        <dbReference type="Proteomes" id="UP000502415"/>
    </source>
</evidence>
<keyword evidence="5 7" id="KW-1133">Transmembrane helix</keyword>
<dbReference type="PRINTS" id="PR00447">
    <property type="entry name" value="NATRESASSCMP"/>
</dbReference>
<comment type="similarity">
    <text evidence="7">Belongs to the NRAMP family.</text>
</comment>
<gene>
    <name evidence="7" type="primary">mntH</name>
    <name evidence="8" type="ORF">HH212_15855</name>
</gene>
<dbReference type="PANTHER" id="PTHR11706:SF33">
    <property type="entry name" value="NATURAL RESISTANCE-ASSOCIATED MACROPHAGE PROTEIN 2"/>
    <property type="match status" value="1"/>
</dbReference>